<dbReference type="EMBL" id="SGWQ01000019">
    <property type="protein sequence ID" value="RZS29660.1"/>
    <property type="molecule type" value="Genomic_DNA"/>
</dbReference>
<keyword evidence="2" id="KW-1185">Reference proteome</keyword>
<reference evidence="1 2" key="1">
    <citation type="submission" date="2019-02" db="EMBL/GenBank/DDBJ databases">
        <title>Genomic Encyclopedia of Type Strains, Phase IV (KMG-IV): sequencing the most valuable type-strain genomes for metagenomic binning, comparative biology and taxonomic classification.</title>
        <authorList>
            <person name="Goeker M."/>
        </authorList>
    </citation>
    <scope>NUCLEOTIDE SEQUENCE [LARGE SCALE GENOMIC DNA]</scope>
    <source>
        <strain evidence="1 2">DSM 101727</strain>
    </source>
</reference>
<comment type="caution">
    <text evidence="1">The sequence shown here is derived from an EMBL/GenBank/DDBJ whole genome shotgun (WGS) entry which is preliminary data.</text>
</comment>
<gene>
    <name evidence="1" type="ORF">EV193_11964</name>
</gene>
<accession>A0A4Q7KEK6</accession>
<name>A0A4Q7KEK6_9PSEU</name>
<organism evidence="1 2">
    <name type="scientific">Herbihabitans rhizosphaerae</name>
    <dbReference type="NCBI Taxonomy" id="1872711"/>
    <lineage>
        <taxon>Bacteria</taxon>
        <taxon>Bacillati</taxon>
        <taxon>Actinomycetota</taxon>
        <taxon>Actinomycetes</taxon>
        <taxon>Pseudonocardiales</taxon>
        <taxon>Pseudonocardiaceae</taxon>
        <taxon>Herbihabitans</taxon>
    </lineage>
</organism>
<evidence type="ECO:0008006" key="3">
    <source>
        <dbReference type="Google" id="ProtNLM"/>
    </source>
</evidence>
<dbReference type="Proteomes" id="UP000294257">
    <property type="component" value="Unassembled WGS sequence"/>
</dbReference>
<evidence type="ECO:0000313" key="2">
    <source>
        <dbReference type="Proteomes" id="UP000294257"/>
    </source>
</evidence>
<evidence type="ECO:0000313" key="1">
    <source>
        <dbReference type="EMBL" id="RZS29660.1"/>
    </source>
</evidence>
<proteinExistence type="predicted"/>
<dbReference type="AlphaFoldDB" id="A0A4Q7KEK6"/>
<protein>
    <recommendedName>
        <fullName evidence="3">ANTAR domain-containing protein</fullName>
    </recommendedName>
</protein>
<dbReference type="RefSeq" id="WP_165401589.1">
    <property type="nucleotide sequence ID" value="NZ_SGWQ01000019.1"/>
</dbReference>
<sequence length="63" mass="6777">MAQLDLAGIAEPHWSAAVAIMYAAQQGLLTAAQCDQLIDRLRMRSPQPQLSMVERHSGLGATS</sequence>